<dbReference type="InterPro" id="IPR027417">
    <property type="entry name" value="P-loop_NTPase"/>
</dbReference>
<dbReference type="Gene3D" id="3.40.50.300">
    <property type="entry name" value="P-loop containing nucleotide triphosphate hydrolases"/>
    <property type="match status" value="1"/>
</dbReference>
<dbReference type="GO" id="GO:0003924">
    <property type="term" value="F:GTPase activity"/>
    <property type="evidence" value="ECO:0007669"/>
    <property type="project" value="InterPro"/>
</dbReference>
<accession>A0A1G4I741</accession>
<dbReference type="SMART" id="SM00174">
    <property type="entry name" value="RHO"/>
    <property type="match status" value="1"/>
</dbReference>
<proteinExistence type="predicted"/>
<name>A0A1G4I741_TRYEQ</name>
<dbReference type="GO" id="GO:0005525">
    <property type="term" value="F:GTP binding"/>
    <property type="evidence" value="ECO:0007669"/>
    <property type="project" value="UniProtKB-KW"/>
</dbReference>
<dbReference type="AlphaFoldDB" id="A0A1G4I741"/>
<sequence length="240" mass="25990">MSSDSSDSEKRLLAYKVIVVGDGAVGKTSLIRRYCVADYGSNYKQTIGLDFYSKEVLLPGKQDVKMEIWDIGGQQIGGTMIDNYIMGAHAIFFVYDVTNKDSFKNIEDWHSCVRDSLAKHAREAAEEGAAAVEPLIVLVGNKADLPNRQVSDADHMKMAEMHRMESCVVSACSGERVNALFTQLAATLSGVRLPEDALNLEERVVANLQLLPEDCVGPGVSGPGGGKECGKKKKGKCAVM</sequence>
<reference evidence="3" key="1">
    <citation type="submission" date="2016-09" db="EMBL/GenBank/DDBJ databases">
        <authorList>
            <person name="Hebert L."/>
            <person name="Moumen B."/>
        </authorList>
    </citation>
    <scope>NUCLEOTIDE SEQUENCE [LARGE SCALE GENOMIC DNA]</scope>
    <source>
        <strain evidence="3">OVI</strain>
    </source>
</reference>
<dbReference type="GeneID" id="92380716"/>
<keyword evidence="4" id="KW-1185">Reference proteome</keyword>
<evidence type="ECO:0000313" key="3">
    <source>
        <dbReference type="EMBL" id="SCU67661.1"/>
    </source>
</evidence>
<dbReference type="InterPro" id="IPR050227">
    <property type="entry name" value="Rab"/>
</dbReference>
<dbReference type="PROSITE" id="PS51419">
    <property type="entry name" value="RAB"/>
    <property type="match status" value="1"/>
</dbReference>
<gene>
    <name evidence="3" type="ORF">TEOVI_000678200</name>
</gene>
<dbReference type="PROSITE" id="PS51421">
    <property type="entry name" value="RAS"/>
    <property type="match status" value="1"/>
</dbReference>
<dbReference type="Proteomes" id="UP000195570">
    <property type="component" value="Unassembled WGS sequence"/>
</dbReference>
<dbReference type="VEuPathDB" id="TriTrypDB:TEOVI_000678200"/>
<dbReference type="FunFam" id="3.40.50.300:FF:001508">
    <property type="entry name" value="Small GTP-binding protein Rab28, putative"/>
    <property type="match status" value="1"/>
</dbReference>
<protein>
    <submittedName>
        <fullName evidence="3">Small GTP-binding protein Rab28, putative</fullName>
    </submittedName>
</protein>
<comment type="caution">
    <text evidence="3">The sequence shown here is derived from an EMBL/GenBank/DDBJ whole genome shotgun (WGS) entry which is preliminary data.</text>
</comment>
<dbReference type="RefSeq" id="XP_067078943.1">
    <property type="nucleotide sequence ID" value="XM_067222842.1"/>
</dbReference>
<evidence type="ECO:0000256" key="1">
    <source>
        <dbReference type="ARBA" id="ARBA00022741"/>
    </source>
</evidence>
<dbReference type="InterPro" id="IPR001806">
    <property type="entry name" value="Small_GTPase"/>
</dbReference>
<dbReference type="NCBIfam" id="TIGR00231">
    <property type="entry name" value="small_GTP"/>
    <property type="match status" value="1"/>
</dbReference>
<dbReference type="SUPFAM" id="SSF52540">
    <property type="entry name" value="P-loop containing nucleoside triphosphate hydrolases"/>
    <property type="match status" value="1"/>
</dbReference>
<dbReference type="SMART" id="SM00176">
    <property type="entry name" value="RAN"/>
    <property type="match status" value="1"/>
</dbReference>
<dbReference type="SMART" id="SM00173">
    <property type="entry name" value="RAS"/>
    <property type="match status" value="1"/>
</dbReference>
<dbReference type="InterPro" id="IPR005225">
    <property type="entry name" value="Small_GTP-bd"/>
</dbReference>
<dbReference type="EMBL" id="CZPT02000790">
    <property type="protein sequence ID" value="SCU67661.1"/>
    <property type="molecule type" value="Genomic_DNA"/>
</dbReference>
<dbReference type="SMART" id="SM00175">
    <property type="entry name" value="RAB"/>
    <property type="match status" value="1"/>
</dbReference>
<dbReference type="PANTHER" id="PTHR47977">
    <property type="entry name" value="RAS-RELATED PROTEIN RAB"/>
    <property type="match status" value="1"/>
</dbReference>
<organism evidence="3 4">
    <name type="scientific">Trypanosoma equiperdum</name>
    <dbReference type="NCBI Taxonomy" id="5694"/>
    <lineage>
        <taxon>Eukaryota</taxon>
        <taxon>Discoba</taxon>
        <taxon>Euglenozoa</taxon>
        <taxon>Kinetoplastea</taxon>
        <taxon>Metakinetoplastina</taxon>
        <taxon>Trypanosomatida</taxon>
        <taxon>Trypanosomatidae</taxon>
        <taxon>Trypanosoma</taxon>
    </lineage>
</organism>
<dbReference type="Pfam" id="PF00071">
    <property type="entry name" value="Ras"/>
    <property type="match status" value="1"/>
</dbReference>
<dbReference type="PRINTS" id="PR00449">
    <property type="entry name" value="RASTRNSFRMNG"/>
</dbReference>
<keyword evidence="1" id="KW-0547">Nucleotide-binding</keyword>
<evidence type="ECO:0000256" key="2">
    <source>
        <dbReference type="ARBA" id="ARBA00023134"/>
    </source>
</evidence>
<evidence type="ECO:0000313" key="4">
    <source>
        <dbReference type="Proteomes" id="UP000195570"/>
    </source>
</evidence>
<keyword evidence="2" id="KW-0342">GTP-binding</keyword>